<proteinExistence type="inferred from homology"/>
<accession>A0A4P9USY7</accession>
<dbReference type="GO" id="GO:0015562">
    <property type="term" value="F:efflux transmembrane transporter activity"/>
    <property type="evidence" value="ECO:0007669"/>
    <property type="project" value="InterPro"/>
</dbReference>
<dbReference type="EMBL" id="CP035467">
    <property type="protein sequence ID" value="QCW83511.1"/>
    <property type="molecule type" value="Genomic_DNA"/>
</dbReference>
<evidence type="ECO:0000256" key="6">
    <source>
        <dbReference type="ARBA" id="ARBA00023136"/>
    </source>
</evidence>
<keyword evidence="7" id="KW-0998">Cell outer membrane</keyword>
<dbReference type="InterPro" id="IPR003423">
    <property type="entry name" value="OMP_efflux"/>
</dbReference>
<dbReference type="PANTHER" id="PTHR30026:SF21">
    <property type="entry name" value="SLR1270 PROTEIN"/>
    <property type="match status" value="1"/>
</dbReference>
<keyword evidence="6" id="KW-0472">Membrane</keyword>
<evidence type="ECO:0000256" key="2">
    <source>
        <dbReference type="ARBA" id="ARBA00007613"/>
    </source>
</evidence>
<comment type="subcellular location">
    <subcellularLocation>
        <location evidence="1">Cell outer membrane</location>
    </subcellularLocation>
</comment>
<evidence type="ECO:0000256" key="5">
    <source>
        <dbReference type="ARBA" id="ARBA00022692"/>
    </source>
</evidence>
<evidence type="ECO:0000256" key="7">
    <source>
        <dbReference type="ARBA" id="ARBA00023237"/>
    </source>
</evidence>
<dbReference type="GO" id="GO:0015288">
    <property type="term" value="F:porin activity"/>
    <property type="evidence" value="ECO:0007669"/>
    <property type="project" value="TreeGrafter"/>
</dbReference>
<dbReference type="AlphaFoldDB" id="A0A4P9USY7"/>
<dbReference type="RefSeq" id="WP_017842702.1">
    <property type="nucleotide sequence ID" value="NZ_CP035467.1"/>
</dbReference>
<comment type="similarity">
    <text evidence="2">Belongs to the outer membrane factor (OMF) (TC 1.B.17) family.</text>
</comment>
<organism evidence="8 9">
    <name type="scientific">Methylotuvimicrobium buryatense</name>
    <name type="common">Methylomicrobium buryatense</name>
    <dbReference type="NCBI Taxonomy" id="95641"/>
    <lineage>
        <taxon>Bacteria</taxon>
        <taxon>Pseudomonadati</taxon>
        <taxon>Pseudomonadota</taxon>
        <taxon>Gammaproteobacteria</taxon>
        <taxon>Methylococcales</taxon>
        <taxon>Methylococcaceae</taxon>
        <taxon>Methylotuvimicrobium</taxon>
    </lineage>
</organism>
<dbReference type="KEGG" id="mbur:EQU24_15610"/>
<protein>
    <submittedName>
        <fullName evidence="8">TolC family protein</fullName>
    </submittedName>
</protein>
<evidence type="ECO:0000256" key="1">
    <source>
        <dbReference type="ARBA" id="ARBA00004442"/>
    </source>
</evidence>
<gene>
    <name evidence="8" type="ORF">EQU24_15610</name>
</gene>
<keyword evidence="5" id="KW-0812">Transmembrane</keyword>
<dbReference type="STRING" id="675511.GCA_000341735_04331"/>
<evidence type="ECO:0000313" key="8">
    <source>
        <dbReference type="EMBL" id="QCW83511.1"/>
    </source>
</evidence>
<name>A0A4P9USY7_METBY</name>
<keyword evidence="9" id="KW-1185">Reference proteome</keyword>
<evidence type="ECO:0000313" key="9">
    <source>
        <dbReference type="Proteomes" id="UP000305881"/>
    </source>
</evidence>
<dbReference type="OrthoDB" id="9815517at2"/>
<keyword evidence="4" id="KW-1134">Transmembrane beta strand</keyword>
<sequence length="452" mass="49802">MLELTKTAVLACLLILPQTHVYAQSSELERRPTYTLEDVISLALQNNPDLQIAHERIGQAQAQLGEAFAAFYPQAQIRMSYEHTDNPSRAFGMIISQRRLNLDGSTNFNQPGGTDNYRPEVVATYSLFRGGQDYQAAKAAELGVEAAQLQESAVRNQLIEAVTSTYYGLLASSEAHKVALNSIKAVDSELRQSRNQYDAGALLKSDVLSLEVQLAETQDAEIQAANAIELTRTGLKTLLGLNANESFEFEQVSAGLQILENHESFDDLLNRAIKERPEIAAAYKRVEIAERKLSAAKGAHLPRANAYVSYGSDSKNIDFSTNRDNVTAGVMVEMDLFNGFGTSEAVKKAEHQLNEAQKAHTQTKLAIENEVKTAHLKFREALARLNVTRVAIASAEEALRLVNQQRQAGAATVTRYIEAEVARDKAHSRDIAARFDALRAEAELKKALGSWR</sequence>
<evidence type="ECO:0000256" key="3">
    <source>
        <dbReference type="ARBA" id="ARBA00022448"/>
    </source>
</evidence>
<reference evidence="9" key="1">
    <citation type="journal article" date="2019" name="J. Bacteriol.">
        <title>A Mutagenic Screen Identifies a TonB-Dependent Receptor Required for the Lanthanide Metal Switch in the Type I Methanotroph 'Methylotuvimicrobium buryatense' 5GB1C.</title>
        <authorList>
            <person name="Groom J.D."/>
            <person name="Ford S.M."/>
            <person name="Pesesky M.W."/>
            <person name="Lidstrom M.E."/>
        </authorList>
    </citation>
    <scope>NUCLEOTIDE SEQUENCE [LARGE SCALE GENOMIC DNA]</scope>
    <source>
        <strain evidence="9">5GB1C</strain>
    </source>
</reference>
<dbReference type="InterPro" id="IPR051906">
    <property type="entry name" value="TolC-like"/>
</dbReference>
<dbReference type="GO" id="GO:0009279">
    <property type="term" value="C:cell outer membrane"/>
    <property type="evidence" value="ECO:0007669"/>
    <property type="project" value="UniProtKB-SubCell"/>
</dbReference>
<dbReference type="Pfam" id="PF02321">
    <property type="entry name" value="OEP"/>
    <property type="match status" value="2"/>
</dbReference>
<dbReference type="Gene3D" id="1.20.1600.10">
    <property type="entry name" value="Outer membrane efflux proteins (OEP)"/>
    <property type="match status" value="1"/>
</dbReference>
<evidence type="ECO:0000256" key="4">
    <source>
        <dbReference type="ARBA" id="ARBA00022452"/>
    </source>
</evidence>
<dbReference type="GO" id="GO:1990281">
    <property type="term" value="C:efflux pump complex"/>
    <property type="evidence" value="ECO:0007669"/>
    <property type="project" value="TreeGrafter"/>
</dbReference>
<dbReference type="SUPFAM" id="SSF56954">
    <property type="entry name" value="Outer membrane efflux proteins (OEP)"/>
    <property type="match status" value="1"/>
</dbReference>
<dbReference type="PANTHER" id="PTHR30026">
    <property type="entry name" value="OUTER MEMBRANE PROTEIN TOLC"/>
    <property type="match status" value="1"/>
</dbReference>
<dbReference type="Proteomes" id="UP000305881">
    <property type="component" value="Chromosome"/>
</dbReference>
<keyword evidence="3" id="KW-0813">Transport</keyword>